<reference evidence="4 5" key="1">
    <citation type="submission" date="2015-01" db="EMBL/GenBank/DDBJ databases">
        <title>The Genome Sequence of Capronia semiimmersa CBS27337.</title>
        <authorList>
            <consortium name="The Broad Institute Genomics Platform"/>
            <person name="Cuomo C."/>
            <person name="de Hoog S."/>
            <person name="Gorbushina A."/>
            <person name="Stielow B."/>
            <person name="Teixiera M."/>
            <person name="Abouelleil A."/>
            <person name="Chapman S.B."/>
            <person name="Priest M."/>
            <person name="Young S.K."/>
            <person name="Wortman J."/>
            <person name="Nusbaum C."/>
            <person name="Birren B."/>
        </authorList>
    </citation>
    <scope>NUCLEOTIDE SEQUENCE [LARGE SCALE GENOMIC DNA]</scope>
    <source>
        <strain evidence="4 5">CBS 27337</strain>
    </source>
</reference>
<dbReference type="HOGENOM" id="CLU_026574_2_1_1"/>
<dbReference type="InterPro" id="IPR005656">
    <property type="entry name" value="MmgE_PrpD"/>
</dbReference>
<feature type="domain" description="MmgE/PrpD C-terminal" evidence="3">
    <location>
        <begin position="276"/>
        <end position="440"/>
    </location>
</feature>
<keyword evidence="5" id="KW-1185">Reference proteome</keyword>
<evidence type="ECO:0000259" key="3">
    <source>
        <dbReference type="Pfam" id="PF19305"/>
    </source>
</evidence>
<dbReference type="InterPro" id="IPR042183">
    <property type="entry name" value="MmgE/PrpD_sf_1"/>
</dbReference>
<dbReference type="EMBL" id="KN846956">
    <property type="protein sequence ID" value="KIW72019.1"/>
    <property type="molecule type" value="Genomic_DNA"/>
</dbReference>
<proteinExistence type="inferred from homology"/>
<dbReference type="STRING" id="5601.A0A0D2GI76"/>
<dbReference type="Gene3D" id="3.30.1330.120">
    <property type="entry name" value="2-methylcitrate dehydratase PrpD"/>
    <property type="match status" value="1"/>
</dbReference>
<evidence type="ECO:0000313" key="5">
    <source>
        <dbReference type="Proteomes" id="UP000054266"/>
    </source>
</evidence>
<dbReference type="Pfam" id="PF03972">
    <property type="entry name" value="MmgE_PrpD_N"/>
    <property type="match status" value="1"/>
</dbReference>
<dbReference type="InterPro" id="IPR045336">
    <property type="entry name" value="MmgE_PrpD_N"/>
</dbReference>
<sequence length="456" mass="48165">MATLRIAEWATGLSYSDLPQTVVDAAVRSFYNWLGCALGGSNHPTTTTAVKALSPFFGIGTSSILRDQSSGSGAAKADASHSALINGIASHVHDYDDTHLETIIHPTGPVASALLAQAEALTAQGMTVTGDDFLLALVVGIEAECKVGLAVWPKHYDVGWHITSTTGSIGAAVAVSKLLSLFAEQTAHAIGIASTQVTGLREMFGTDTKSFHVGRSAQNGLLAAILASQGFTSSTSALEAKRGWVNVVGQGINRLDEMVGSLGKVWEIEKNAFKPFPCGIVVHPVIDGCIQLHKEIREKGVDVQGIKRVKCRVHPLVLELTGKKTPQDGLQAKFSVYHGGAVGLALGKAGPAQYADDVVRSNEIVSIRDRIDATADEQLGADEAEIVVEFQDGKPLKKHVKHAIGSLEVPMTDEQLQEKFLDQVSLVLGKEGAKNASDIAWGLKGVSDVAALVKAW</sequence>
<name>A0A0D2GI76_9EURO</name>
<gene>
    <name evidence="4" type="ORF">PV04_00243</name>
</gene>
<dbReference type="InterPro" id="IPR042188">
    <property type="entry name" value="MmgE/PrpD_sf_2"/>
</dbReference>
<dbReference type="Proteomes" id="UP000054266">
    <property type="component" value="Unassembled WGS sequence"/>
</dbReference>
<evidence type="ECO:0000256" key="1">
    <source>
        <dbReference type="ARBA" id="ARBA00006174"/>
    </source>
</evidence>
<protein>
    <recommendedName>
        <fullName evidence="6">MmgE/PrpD family protein</fullName>
    </recommendedName>
</protein>
<evidence type="ECO:0000313" key="4">
    <source>
        <dbReference type="EMBL" id="KIW72019.1"/>
    </source>
</evidence>
<dbReference type="GO" id="GO:0016829">
    <property type="term" value="F:lyase activity"/>
    <property type="evidence" value="ECO:0007669"/>
    <property type="project" value="InterPro"/>
</dbReference>
<dbReference type="Pfam" id="PF19305">
    <property type="entry name" value="MmgE_PrpD_C"/>
    <property type="match status" value="1"/>
</dbReference>
<feature type="domain" description="MmgE/PrpD N-terminal" evidence="2">
    <location>
        <begin position="5"/>
        <end position="251"/>
    </location>
</feature>
<evidence type="ECO:0008006" key="6">
    <source>
        <dbReference type="Google" id="ProtNLM"/>
    </source>
</evidence>
<dbReference type="SUPFAM" id="SSF103378">
    <property type="entry name" value="2-methylcitrate dehydratase PrpD"/>
    <property type="match status" value="1"/>
</dbReference>
<dbReference type="PANTHER" id="PTHR16943">
    <property type="entry name" value="2-METHYLCITRATE DEHYDRATASE-RELATED"/>
    <property type="match status" value="1"/>
</dbReference>
<comment type="similarity">
    <text evidence="1">Belongs to the PrpD family.</text>
</comment>
<dbReference type="AlphaFoldDB" id="A0A0D2GI76"/>
<accession>A0A0D2GI76</accession>
<dbReference type="PANTHER" id="PTHR16943:SF8">
    <property type="entry name" value="2-METHYLCITRATE DEHYDRATASE"/>
    <property type="match status" value="1"/>
</dbReference>
<dbReference type="InterPro" id="IPR036148">
    <property type="entry name" value="MmgE/PrpD_sf"/>
</dbReference>
<organism evidence="4 5">
    <name type="scientific">Phialophora macrospora</name>
    <dbReference type="NCBI Taxonomy" id="1851006"/>
    <lineage>
        <taxon>Eukaryota</taxon>
        <taxon>Fungi</taxon>
        <taxon>Dikarya</taxon>
        <taxon>Ascomycota</taxon>
        <taxon>Pezizomycotina</taxon>
        <taxon>Eurotiomycetes</taxon>
        <taxon>Chaetothyriomycetidae</taxon>
        <taxon>Chaetothyriales</taxon>
        <taxon>Herpotrichiellaceae</taxon>
        <taxon>Phialophora</taxon>
    </lineage>
</organism>
<evidence type="ECO:0000259" key="2">
    <source>
        <dbReference type="Pfam" id="PF03972"/>
    </source>
</evidence>
<dbReference type="Gene3D" id="1.10.4100.10">
    <property type="entry name" value="2-methylcitrate dehydratase PrpD"/>
    <property type="match status" value="1"/>
</dbReference>
<dbReference type="InterPro" id="IPR045337">
    <property type="entry name" value="MmgE_PrpD_C"/>
</dbReference>